<protein>
    <submittedName>
        <fullName evidence="1">Uncharacterized protein</fullName>
    </submittedName>
</protein>
<organism evidence="1 2">
    <name type="scientific">Coniosporium uncinatum</name>
    <dbReference type="NCBI Taxonomy" id="93489"/>
    <lineage>
        <taxon>Eukaryota</taxon>
        <taxon>Fungi</taxon>
        <taxon>Dikarya</taxon>
        <taxon>Ascomycota</taxon>
        <taxon>Pezizomycotina</taxon>
        <taxon>Dothideomycetes</taxon>
        <taxon>Dothideomycetes incertae sedis</taxon>
        <taxon>Coniosporium</taxon>
    </lineage>
</organism>
<accession>A0ACC3D8H9</accession>
<dbReference type="EMBL" id="JAWDJW010006868">
    <property type="protein sequence ID" value="KAK3063387.1"/>
    <property type="molecule type" value="Genomic_DNA"/>
</dbReference>
<proteinExistence type="predicted"/>
<gene>
    <name evidence="1" type="ORF">LTS18_000758</name>
</gene>
<evidence type="ECO:0000313" key="1">
    <source>
        <dbReference type="EMBL" id="KAK3063387.1"/>
    </source>
</evidence>
<evidence type="ECO:0000313" key="2">
    <source>
        <dbReference type="Proteomes" id="UP001186974"/>
    </source>
</evidence>
<keyword evidence="2" id="KW-1185">Reference proteome</keyword>
<reference evidence="1" key="1">
    <citation type="submission" date="2024-09" db="EMBL/GenBank/DDBJ databases">
        <title>Black Yeasts Isolated from many extreme environments.</title>
        <authorList>
            <person name="Coleine C."/>
            <person name="Stajich J.E."/>
            <person name="Selbmann L."/>
        </authorList>
    </citation>
    <scope>NUCLEOTIDE SEQUENCE</scope>
    <source>
        <strain evidence="1">CCFEE 5737</strain>
    </source>
</reference>
<comment type="caution">
    <text evidence="1">The sequence shown here is derived from an EMBL/GenBank/DDBJ whole genome shotgun (WGS) entry which is preliminary data.</text>
</comment>
<dbReference type="Proteomes" id="UP001186974">
    <property type="component" value="Unassembled WGS sequence"/>
</dbReference>
<name>A0ACC3D8H9_9PEZI</name>
<feature type="non-terminal residue" evidence="1">
    <location>
        <position position="1"/>
    </location>
</feature>
<sequence>LHAAESKGVDGEKAMQDSLQALEHEREKLFARNVELQSAISDIQKDFAASNTTDAEAETLKSELEVVLTRNRDMALSLTDAMRATANARAEHEGTEQAWNEKHNALIADHQELRDTHEATMQDLSVAQEEALTAQEKLDSLSKEFKDKLATLERSKSFSEPHTKRMSREVQDLKAFDELHNENRDNLALIARLKAQNAKQLFDTQKQLKDLEATNGMFRKEADRLRQVAYQFQNQRSQDEAAIRQRDAEIENLKRLGSSTTQAFQSELDELRASEADLRDIIQSLQSENAKSKQPYRSVTPTSSRSYATAREAASGITADSEDNTFWIKRRSDTTDTTRIGTGYSTSSMKAYKVLGAEAAVGRYSDADADLKKKLWELWEDQRAQMRRRTSRDVLRKPSMEMMTAAGRFRNKLHKKEWKKDSKSGPGRRLSMFKRFRSSEASAE</sequence>